<dbReference type="Proteomes" id="UP000235965">
    <property type="component" value="Unassembled WGS sequence"/>
</dbReference>
<protein>
    <recommendedName>
        <fullName evidence="1">Endonuclease/exonuclease/phosphatase domain-containing protein</fullName>
    </recommendedName>
</protein>
<dbReference type="InterPro" id="IPR036691">
    <property type="entry name" value="Endo/exonu/phosph_ase_sf"/>
</dbReference>
<dbReference type="PANTHER" id="PTHR33273:SF4">
    <property type="entry name" value="ENDONUCLEASE_EXONUCLEASE_PHOSPHATASE DOMAIN-CONTAINING PROTEIN"/>
    <property type="match status" value="1"/>
</dbReference>
<dbReference type="SUPFAM" id="SSF56219">
    <property type="entry name" value="DNase I-like"/>
    <property type="match status" value="1"/>
</dbReference>
<dbReference type="PANTHER" id="PTHR33273">
    <property type="entry name" value="DOMAIN-CONTAINING PROTEIN, PUTATIVE-RELATED"/>
    <property type="match status" value="1"/>
</dbReference>
<comment type="caution">
    <text evidence="2">The sequence shown here is derived from an EMBL/GenBank/DDBJ whole genome shotgun (WGS) entry which is preliminary data.</text>
</comment>
<dbReference type="InParanoid" id="A0A2J7RGM4"/>
<dbReference type="OrthoDB" id="7391519at2759"/>
<organism evidence="2 3">
    <name type="scientific">Cryptotermes secundus</name>
    <dbReference type="NCBI Taxonomy" id="105785"/>
    <lineage>
        <taxon>Eukaryota</taxon>
        <taxon>Metazoa</taxon>
        <taxon>Ecdysozoa</taxon>
        <taxon>Arthropoda</taxon>
        <taxon>Hexapoda</taxon>
        <taxon>Insecta</taxon>
        <taxon>Pterygota</taxon>
        <taxon>Neoptera</taxon>
        <taxon>Polyneoptera</taxon>
        <taxon>Dictyoptera</taxon>
        <taxon>Blattodea</taxon>
        <taxon>Blattoidea</taxon>
        <taxon>Termitoidae</taxon>
        <taxon>Kalotermitidae</taxon>
        <taxon>Cryptotermitinae</taxon>
        <taxon>Cryptotermes</taxon>
    </lineage>
</organism>
<dbReference type="EMBL" id="NEVH01003764">
    <property type="protein sequence ID" value="PNF39986.1"/>
    <property type="molecule type" value="Genomic_DNA"/>
</dbReference>
<dbReference type="STRING" id="105785.A0A2J7RGM4"/>
<dbReference type="GO" id="GO:0003824">
    <property type="term" value="F:catalytic activity"/>
    <property type="evidence" value="ECO:0007669"/>
    <property type="project" value="InterPro"/>
</dbReference>
<name>A0A2J7RGM4_9NEOP</name>
<dbReference type="Gene3D" id="3.60.10.10">
    <property type="entry name" value="Endonuclease/exonuclease/phosphatase"/>
    <property type="match status" value="1"/>
</dbReference>
<evidence type="ECO:0000313" key="3">
    <source>
        <dbReference type="Proteomes" id="UP000235965"/>
    </source>
</evidence>
<dbReference type="AlphaFoldDB" id="A0A2J7RGM4"/>
<evidence type="ECO:0000313" key="2">
    <source>
        <dbReference type="EMBL" id="PNF39986.1"/>
    </source>
</evidence>
<sequence>MKFLQINLHHSKAATAALCQQLVEGRADIALIQEHGRIRGLNNTGGTVYSVVPTNNARSFIYIRNHVNPLPLLEIASTDTTAVRITHPYREGIKELVVASVYLPYDSDEPPPTKELRDIKDYCFSRKKQRIIGCDANVHHILWGSTDTNPRGESLIEFPVSSNLNILNHGNEPTFVVCNRKEVTDLTLRTNNIGNLVSNWYVSDKPSLSRP</sequence>
<gene>
    <name evidence="2" type="ORF">B7P43_G15921</name>
</gene>
<feature type="domain" description="Endonuclease/exonuclease/phosphatase" evidence="1">
    <location>
        <begin position="97"/>
        <end position="207"/>
    </location>
</feature>
<dbReference type="Pfam" id="PF14529">
    <property type="entry name" value="Exo_endo_phos_2"/>
    <property type="match status" value="1"/>
</dbReference>
<accession>A0A2J7RGM4</accession>
<proteinExistence type="predicted"/>
<keyword evidence="3" id="KW-1185">Reference proteome</keyword>
<evidence type="ECO:0000259" key="1">
    <source>
        <dbReference type="Pfam" id="PF14529"/>
    </source>
</evidence>
<reference evidence="2 3" key="1">
    <citation type="submission" date="2017-12" db="EMBL/GenBank/DDBJ databases">
        <title>Hemimetabolous genomes reveal molecular basis of termite eusociality.</title>
        <authorList>
            <person name="Harrison M.C."/>
            <person name="Jongepier E."/>
            <person name="Robertson H.M."/>
            <person name="Arning N."/>
            <person name="Bitard-Feildel T."/>
            <person name="Chao H."/>
            <person name="Childers C.P."/>
            <person name="Dinh H."/>
            <person name="Doddapaneni H."/>
            <person name="Dugan S."/>
            <person name="Gowin J."/>
            <person name="Greiner C."/>
            <person name="Han Y."/>
            <person name="Hu H."/>
            <person name="Hughes D.S.T."/>
            <person name="Huylmans A.-K."/>
            <person name="Kemena C."/>
            <person name="Kremer L.P.M."/>
            <person name="Lee S.L."/>
            <person name="Lopez-Ezquerra A."/>
            <person name="Mallet L."/>
            <person name="Monroy-Kuhn J.M."/>
            <person name="Moser A."/>
            <person name="Murali S.C."/>
            <person name="Muzny D.M."/>
            <person name="Otani S."/>
            <person name="Piulachs M.-D."/>
            <person name="Poelchau M."/>
            <person name="Qu J."/>
            <person name="Schaub F."/>
            <person name="Wada-Katsumata A."/>
            <person name="Worley K.C."/>
            <person name="Xie Q."/>
            <person name="Ylla G."/>
            <person name="Poulsen M."/>
            <person name="Gibbs R.A."/>
            <person name="Schal C."/>
            <person name="Richards S."/>
            <person name="Belles X."/>
            <person name="Korb J."/>
            <person name="Bornberg-Bauer E."/>
        </authorList>
    </citation>
    <scope>NUCLEOTIDE SEQUENCE [LARGE SCALE GENOMIC DNA]</scope>
    <source>
        <tissue evidence="2">Whole body</tissue>
    </source>
</reference>
<dbReference type="InterPro" id="IPR005135">
    <property type="entry name" value="Endo/exonuclease/phosphatase"/>
</dbReference>